<accession>A0A137ZLC1</accession>
<sequence>MGAGTVAVVGGGIGGLTAAIALRAQGIDVVVHEQASRFARVGADINLTPNAVRALDGLGDGLGGGLGERLRENAARPRYRISRTWDTGVETSRIAMGEDAEIRYGAPQLTLHRGDLISALEDRLPAATVRFGSRIESVDPGGATDSDGAVLRFADGSAEEADLVIGADGIHSRVRTAMFGAERPTFTGVVAFRSVVPASRLTGVPNLDSFTKWWGPDRSTQIVTFPLTRGEEIFVFATVGQEEWTEESWTTPGSVDELRALYEGFHPEARALLEGCDETLKSALYVRDPLAEWSAGRAVLLGDACHPMMPFMAQGAGQAIEDAVVLSRMLAAHARAADAVRAYEAERRPRTARIQIGSRGNDWLKSEGSGDWVYGYDAWSVPTTVPGTVA</sequence>
<evidence type="ECO:0000259" key="6">
    <source>
        <dbReference type="Pfam" id="PF01494"/>
    </source>
</evidence>
<gene>
    <name evidence="7" type="ORF">AXK61_18690</name>
</gene>
<dbReference type="EMBL" id="LSRE01000011">
    <property type="protein sequence ID" value="KXO98969.1"/>
    <property type="molecule type" value="Genomic_DNA"/>
</dbReference>
<keyword evidence="3" id="KW-0274">FAD</keyword>
<proteinExistence type="predicted"/>
<evidence type="ECO:0000256" key="3">
    <source>
        <dbReference type="ARBA" id="ARBA00022827"/>
    </source>
</evidence>
<dbReference type="PANTHER" id="PTHR13789">
    <property type="entry name" value="MONOOXYGENASE"/>
    <property type="match status" value="1"/>
</dbReference>
<name>A0A137ZLC1_9ACTN</name>
<protein>
    <submittedName>
        <fullName evidence="7">Salicylate hydroxylase</fullName>
    </submittedName>
</protein>
<feature type="domain" description="FAD-binding" evidence="6">
    <location>
        <begin position="5"/>
        <end position="353"/>
    </location>
</feature>
<dbReference type="SUPFAM" id="SSF51905">
    <property type="entry name" value="FAD/NAD(P)-binding domain"/>
    <property type="match status" value="1"/>
</dbReference>
<keyword evidence="5" id="KW-0503">Monooxygenase</keyword>
<evidence type="ECO:0000256" key="5">
    <source>
        <dbReference type="ARBA" id="ARBA00023033"/>
    </source>
</evidence>
<organism evidence="7 8">
    <name type="scientific">Tsukamurella pseudospumae</name>
    <dbReference type="NCBI Taxonomy" id="239498"/>
    <lineage>
        <taxon>Bacteria</taxon>
        <taxon>Bacillati</taxon>
        <taxon>Actinomycetota</taxon>
        <taxon>Actinomycetes</taxon>
        <taxon>Mycobacteriales</taxon>
        <taxon>Tsukamurellaceae</taxon>
        <taxon>Tsukamurella</taxon>
    </lineage>
</organism>
<reference evidence="7 8" key="1">
    <citation type="submission" date="2016-02" db="EMBL/GenBank/DDBJ databases">
        <authorList>
            <person name="Teng J.L."/>
            <person name="Tang Y."/>
            <person name="Huang Y."/>
            <person name="Guo F."/>
            <person name="Wei W."/>
            <person name="Chen J.H."/>
            <person name="Wong S.Y."/>
            <person name="Lau S.K."/>
            <person name="Woo P.C."/>
        </authorList>
    </citation>
    <scope>NUCLEOTIDE SEQUENCE [LARGE SCALE GENOMIC DNA]</scope>
    <source>
        <strain evidence="7 8">JCM 13375</strain>
    </source>
</reference>
<dbReference type="Proteomes" id="UP000070409">
    <property type="component" value="Unassembled WGS sequence"/>
</dbReference>
<evidence type="ECO:0000313" key="7">
    <source>
        <dbReference type="EMBL" id="KXO98969.1"/>
    </source>
</evidence>
<dbReference type="InterPro" id="IPR002938">
    <property type="entry name" value="FAD-bd"/>
</dbReference>
<keyword evidence="2" id="KW-0285">Flavoprotein</keyword>
<dbReference type="PRINTS" id="PR00420">
    <property type="entry name" value="RNGMNOXGNASE"/>
</dbReference>
<dbReference type="RefSeq" id="WP_068744791.1">
    <property type="nucleotide sequence ID" value="NZ_LSRE01000011.1"/>
</dbReference>
<dbReference type="InterPro" id="IPR036188">
    <property type="entry name" value="FAD/NAD-bd_sf"/>
</dbReference>
<dbReference type="Gene3D" id="3.50.50.60">
    <property type="entry name" value="FAD/NAD(P)-binding domain"/>
    <property type="match status" value="1"/>
</dbReference>
<comment type="cofactor">
    <cofactor evidence="1">
        <name>FAD</name>
        <dbReference type="ChEBI" id="CHEBI:57692"/>
    </cofactor>
</comment>
<keyword evidence="8" id="KW-1185">Reference proteome</keyword>
<dbReference type="PANTHER" id="PTHR13789:SF318">
    <property type="entry name" value="GERANYLGERANYL DIPHOSPHATE REDUCTASE"/>
    <property type="match status" value="1"/>
</dbReference>
<evidence type="ECO:0000313" key="8">
    <source>
        <dbReference type="Proteomes" id="UP000070409"/>
    </source>
</evidence>
<evidence type="ECO:0000256" key="1">
    <source>
        <dbReference type="ARBA" id="ARBA00001974"/>
    </source>
</evidence>
<dbReference type="SUPFAM" id="SSF54373">
    <property type="entry name" value="FAD-linked reductases, C-terminal domain"/>
    <property type="match status" value="1"/>
</dbReference>
<evidence type="ECO:0000256" key="4">
    <source>
        <dbReference type="ARBA" id="ARBA00023002"/>
    </source>
</evidence>
<evidence type="ECO:0000256" key="2">
    <source>
        <dbReference type="ARBA" id="ARBA00022630"/>
    </source>
</evidence>
<keyword evidence="4" id="KW-0560">Oxidoreductase</keyword>
<dbReference type="Pfam" id="PF01494">
    <property type="entry name" value="FAD_binding_3"/>
    <property type="match status" value="1"/>
</dbReference>
<dbReference type="InterPro" id="IPR050493">
    <property type="entry name" value="FAD-dep_Monooxygenase_BioMet"/>
</dbReference>
<comment type="caution">
    <text evidence="7">The sequence shown here is derived from an EMBL/GenBank/DDBJ whole genome shotgun (WGS) entry which is preliminary data.</text>
</comment>